<dbReference type="PATRIC" id="fig|1313293.3.peg.34"/>
<dbReference type="Pfam" id="PF05628">
    <property type="entry name" value="Borrelia_P13"/>
    <property type="match status" value="1"/>
</dbReference>
<dbReference type="AlphaFoldDB" id="W5SN00"/>
<evidence type="ECO:0000313" key="2">
    <source>
        <dbReference type="EMBL" id="AHH07998.1"/>
    </source>
</evidence>
<keyword evidence="1" id="KW-0472">Membrane</keyword>
<evidence type="ECO:0000256" key="1">
    <source>
        <dbReference type="SAM" id="Phobius"/>
    </source>
</evidence>
<keyword evidence="1" id="KW-1133">Transmembrane helix</keyword>
<dbReference type="NCBIfam" id="NF033724">
    <property type="entry name" value="P13_porin"/>
    <property type="match status" value="1"/>
</dbReference>
<keyword evidence="1" id="KW-0812">Transmembrane</keyword>
<gene>
    <name evidence="2" type="ORF">BAN_0111400</name>
</gene>
<reference evidence="2 3" key="1">
    <citation type="submission" date="2013-04" db="EMBL/GenBank/DDBJ databases">
        <title>Comparative Genomics of Relapsing Fever Spirochetes.</title>
        <authorList>
            <person name="Schwan T.G."/>
            <person name="Raffel S.J."/>
            <person name="Porcella S.F."/>
            <person name="Martens C.A."/>
            <person name="Bruno D.P."/>
            <person name="Rickefs S.M."/>
            <person name="Barbian K.B."/>
        </authorList>
    </citation>
    <scope>NUCLEOTIDE SEQUENCE [LARGE SCALE GENOMIC DNA]</scope>
    <source>
        <strain evidence="2 3">BA2</strain>
    </source>
</reference>
<evidence type="ECO:0000313" key="3">
    <source>
        <dbReference type="Proteomes" id="UP000019262"/>
    </source>
</evidence>
<feature type="transmembrane region" description="Helical" evidence="1">
    <location>
        <begin position="58"/>
        <end position="77"/>
    </location>
</feature>
<feature type="transmembrane region" description="Helical" evidence="1">
    <location>
        <begin position="123"/>
        <end position="147"/>
    </location>
</feature>
<sequence>MYNQVLNGYMGVFMKRMFILVLFLLSTIFGFAQGYDEVNPNSSGNVEKMLLYETYKKSSLLPFLLNLFVGFGVGSLVQGDITGGLLSLGFDTLGLGLVGYGAYSVYQSYYKSVDKKPSVVSLSILTLGGVTMALTRIVEVILPFTYVSGYNKRLQQNLGIMLGGLQPGFDMNFNRDGDLMFDLYFTKRY</sequence>
<proteinExistence type="predicted"/>
<dbReference type="Proteomes" id="UP000019262">
    <property type="component" value="Chromosome"/>
</dbReference>
<accession>W5SN00</accession>
<dbReference type="EMBL" id="CP005829">
    <property type="protein sequence ID" value="AHH07998.1"/>
    <property type="molecule type" value="Genomic_DNA"/>
</dbReference>
<protein>
    <submittedName>
        <fullName evidence="2">Uncharacterized protein</fullName>
    </submittedName>
</protein>
<dbReference type="HOGENOM" id="CLU_120839_0_0_12"/>
<organism evidence="2 3">
    <name type="scientific">Borrelia anserina BA2</name>
    <dbReference type="NCBI Taxonomy" id="1313293"/>
    <lineage>
        <taxon>Bacteria</taxon>
        <taxon>Pseudomonadati</taxon>
        <taxon>Spirochaetota</taxon>
        <taxon>Spirochaetia</taxon>
        <taxon>Spirochaetales</taxon>
        <taxon>Borreliaceae</taxon>
        <taxon>Borrelia</taxon>
    </lineage>
</organism>
<dbReference type="eggNOG" id="ENOG5033IND">
    <property type="taxonomic scope" value="Bacteria"/>
</dbReference>
<feature type="transmembrane region" description="Helical" evidence="1">
    <location>
        <begin position="84"/>
        <end position="103"/>
    </location>
</feature>
<dbReference type="InterPro" id="IPR008420">
    <property type="entry name" value="Borrelia_P13"/>
</dbReference>
<name>W5SN00_BORAN</name>